<accession>A0ABT1HGY3</accession>
<dbReference type="InterPro" id="IPR010982">
    <property type="entry name" value="Lambda_DNA-bd_dom_sf"/>
</dbReference>
<organism evidence="5 6">
    <name type="scientific">Williamsia maris</name>
    <dbReference type="NCBI Taxonomy" id="72806"/>
    <lineage>
        <taxon>Bacteria</taxon>
        <taxon>Bacillati</taxon>
        <taxon>Actinomycetota</taxon>
        <taxon>Actinomycetes</taxon>
        <taxon>Mycobacteriales</taxon>
        <taxon>Nocardiaceae</taxon>
        <taxon>Williamsia</taxon>
    </lineage>
</organism>
<evidence type="ECO:0000256" key="1">
    <source>
        <dbReference type="ARBA" id="ARBA00023015"/>
    </source>
</evidence>
<dbReference type="SMART" id="SM00354">
    <property type="entry name" value="HTH_LACI"/>
    <property type="match status" value="1"/>
</dbReference>
<name>A0ABT1HGY3_9NOCA</name>
<comment type="caution">
    <text evidence="5">The sequence shown here is derived from an EMBL/GenBank/DDBJ whole genome shotgun (WGS) entry which is preliminary data.</text>
</comment>
<dbReference type="Pfam" id="PF13377">
    <property type="entry name" value="Peripla_BP_3"/>
    <property type="match status" value="1"/>
</dbReference>
<dbReference type="Gene3D" id="3.40.50.2300">
    <property type="match status" value="2"/>
</dbReference>
<reference evidence="5 6" key="1">
    <citation type="submission" date="2022-06" db="EMBL/GenBank/DDBJ databases">
        <title>Genomic Encyclopedia of Archaeal and Bacterial Type Strains, Phase II (KMG-II): from individual species to whole genera.</title>
        <authorList>
            <person name="Goeker M."/>
        </authorList>
    </citation>
    <scope>NUCLEOTIDE SEQUENCE [LARGE SCALE GENOMIC DNA]</scope>
    <source>
        <strain evidence="5 6">DSM 44693</strain>
    </source>
</reference>
<dbReference type="PANTHER" id="PTHR30146">
    <property type="entry name" value="LACI-RELATED TRANSCRIPTIONAL REPRESSOR"/>
    <property type="match status" value="1"/>
</dbReference>
<feature type="domain" description="HTH lacI-type" evidence="4">
    <location>
        <begin position="12"/>
        <end position="66"/>
    </location>
</feature>
<keyword evidence="1" id="KW-0805">Transcription regulation</keyword>
<dbReference type="EMBL" id="JAMTCJ010000003">
    <property type="protein sequence ID" value="MCP2177507.1"/>
    <property type="molecule type" value="Genomic_DNA"/>
</dbReference>
<dbReference type="InterPro" id="IPR028082">
    <property type="entry name" value="Peripla_BP_I"/>
</dbReference>
<dbReference type="CDD" id="cd06267">
    <property type="entry name" value="PBP1_LacI_sugar_binding-like"/>
    <property type="match status" value="1"/>
</dbReference>
<dbReference type="PROSITE" id="PS50932">
    <property type="entry name" value="HTH_LACI_2"/>
    <property type="match status" value="1"/>
</dbReference>
<evidence type="ECO:0000256" key="3">
    <source>
        <dbReference type="ARBA" id="ARBA00023163"/>
    </source>
</evidence>
<evidence type="ECO:0000259" key="4">
    <source>
        <dbReference type="PROSITE" id="PS50932"/>
    </source>
</evidence>
<dbReference type="RefSeq" id="WP_253662435.1">
    <property type="nucleotide sequence ID" value="NZ_BAAAJQ010000001.1"/>
</dbReference>
<dbReference type="InterPro" id="IPR046335">
    <property type="entry name" value="LacI/GalR-like_sensor"/>
</dbReference>
<dbReference type="PANTHER" id="PTHR30146:SF109">
    <property type="entry name" value="HTH-TYPE TRANSCRIPTIONAL REGULATOR GALS"/>
    <property type="match status" value="1"/>
</dbReference>
<dbReference type="SUPFAM" id="SSF47413">
    <property type="entry name" value="lambda repressor-like DNA-binding domains"/>
    <property type="match status" value="1"/>
</dbReference>
<protein>
    <submittedName>
        <fullName evidence="5">Transcriptional regulator, LacI family</fullName>
    </submittedName>
</protein>
<keyword evidence="2" id="KW-0238">DNA-binding</keyword>
<dbReference type="CDD" id="cd01392">
    <property type="entry name" value="HTH_LacI"/>
    <property type="match status" value="1"/>
</dbReference>
<keyword evidence="3" id="KW-0804">Transcription</keyword>
<gene>
    <name evidence="5" type="ORF">LX13_003335</name>
</gene>
<evidence type="ECO:0000313" key="5">
    <source>
        <dbReference type="EMBL" id="MCP2177507.1"/>
    </source>
</evidence>
<proteinExistence type="predicted"/>
<dbReference type="InterPro" id="IPR000843">
    <property type="entry name" value="HTH_LacI"/>
</dbReference>
<evidence type="ECO:0000256" key="2">
    <source>
        <dbReference type="ARBA" id="ARBA00023125"/>
    </source>
</evidence>
<evidence type="ECO:0000313" key="6">
    <source>
        <dbReference type="Proteomes" id="UP001206895"/>
    </source>
</evidence>
<keyword evidence="6" id="KW-1185">Reference proteome</keyword>
<dbReference type="Proteomes" id="UP001206895">
    <property type="component" value="Unassembled WGS sequence"/>
</dbReference>
<dbReference type="SUPFAM" id="SSF53822">
    <property type="entry name" value="Periplasmic binding protein-like I"/>
    <property type="match status" value="1"/>
</dbReference>
<dbReference type="Pfam" id="PF00356">
    <property type="entry name" value="LacI"/>
    <property type="match status" value="1"/>
</dbReference>
<sequence length="337" mass="35875">MSSGSASGRKAVTMQDIADRVGVSKALVSLVLRHAPGPSDQTRTKVLAAAAELKYRPDRAAALLSARRSHMIGVVADVRNAFHAEMVEHLIARADAVGYEVVLGPVTPTHPEDRVVDTLIDFRCEAMVLLGSELPAERLADLAADVPTVVVGRRVTVPGVDVVRVDDNRGVRVAIDHLVDLGHRHIAHLSGGGQIAADRRRGYERAMRRHGLGEKMVVYDGDFTEVSGAHIGETLLARTPEITAVLAGNDRIAIGFLETLWRAGVPVPERVSVVGYDDSTIARWAHIDLTSVGQAASDQAHSAIDAVVARLDDGPARPAVTVFAPRLVVRGTTAAPS</sequence>
<dbReference type="Gene3D" id="1.10.260.40">
    <property type="entry name" value="lambda repressor-like DNA-binding domains"/>
    <property type="match status" value="1"/>
</dbReference>